<dbReference type="SUPFAM" id="SSF81383">
    <property type="entry name" value="F-box domain"/>
    <property type="match status" value="1"/>
</dbReference>
<dbReference type="Pfam" id="PF00646">
    <property type="entry name" value="F-box"/>
    <property type="match status" value="1"/>
</dbReference>
<dbReference type="InterPro" id="IPR036047">
    <property type="entry name" value="F-box-like_dom_sf"/>
</dbReference>
<evidence type="ECO:0000259" key="1">
    <source>
        <dbReference type="Pfam" id="PF00646"/>
    </source>
</evidence>
<dbReference type="OMA" id="MEICIVP"/>
<protein>
    <submittedName>
        <fullName evidence="3">Uncharacterized protein isoform X1</fullName>
    </submittedName>
</protein>
<keyword evidence="2" id="KW-1185">Reference proteome</keyword>
<gene>
    <name evidence="3" type="primary">LOC108077553</name>
</gene>
<dbReference type="OrthoDB" id="7862537at2759"/>
<dbReference type="GeneID" id="108077553"/>
<proteinExistence type="predicted"/>
<name>A0A6P4IVM2_DROKI</name>
<dbReference type="Proteomes" id="UP001652661">
    <property type="component" value="Chromosome 3L"/>
</dbReference>
<organism evidence="2 3">
    <name type="scientific">Drosophila kikkawai</name>
    <name type="common">Fruit fly</name>
    <dbReference type="NCBI Taxonomy" id="30033"/>
    <lineage>
        <taxon>Eukaryota</taxon>
        <taxon>Metazoa</taxon>
        <taxon>Ecdysozoa</taxon>
        <taxon>Arthropoda</taxon>
        <taxon>Hexapoda</taxon>
        <taxon>Insecta</taxon>
        <taxon>Pterygota</taxon>
        <taxon>Neoptera</taxon>
        <taxon>Endopterygota</taxon>
        <taxon>Diptera</taxon>
        <taxon>Brachycera</taxon>
        <taxon>Muscomorpha</taxon>
        <taxon>Ephydroidea</taxon>
        <taxon>Drosophilidae</taxon>
        <taxon>Drosophila</taxon>
        <taxon>Sophophora</taxon>
    </lineage>
</organism>
<evidence type="ECO:0000313" key="2">
    <source>
        <dbReference type="Proteomes" id="UP001652661"/>
    </source>
</evidence>
<accession>A0A6P4IVM2</accession>
<sequence>MSQSNNQAEEQLPFNRKLTLLDLPYDVLDIIFSKVDFPHQRILRGVCKGLRHHHNCHIMHKYNWYLARFAYQVKQSENAGDQRLRVLLQIMDGAAKNFLQAGLESQYASNILYFYELNSRSNPSVIYEFLYRLQLRVEDPPLPGDDSARIGVRDLRIIYTIALFRLLRSFHHFRIVESSMNVMHWQLVVEVPNVFLGVMDERNVNLRMSNRCKRIGLLSILAEMLFYVKQNQTFGGFKDTGNVVYTYGIQPGIQTKRKPRLMIKCIILASKSIRKLLQDVIAGKDVTKSSFNVPLDAVFRARLEVSSKPEKRFFDYGTMHINIFQDD</sequence>
<feature type="domain" description="F-box" evidence="1">
    <location>
        <begin position="20"/>
        <end position="52"/>
    </location>
</feature>
<dbReference type="AlphaFoldDB" id="A0A6P4IVM2"/>
<dbReference type="InterPro" id="IPR001810">
    <property type="entry name" value="F-box_dom"/>
</dbReference>
<evidence type="ECO:0000313" key="3">
    <source>
        <dbReference type="RefSeq" id="XP_017026433.1"/>
    </source>
</evidence>
<dbReference type="RefSeq" id="XP_017026433.1">
    <property type="nucleotide sequence ID" value="XM_017170944.3"/>
</dbReference>
<reference evidence="3" key="1">
    <citation type="submission" date="2025-08" db="UniProtKB">
        <authorList>
            <consortium name="RefSeq"/>
        </authorList>
    </citation>
    <scope>IDENTIFICATION</scope>
    <source>
        <strain evidence="3">14028-0561.14</strain>
        <tissue evidence="3">Whole fly</tissue>
    </source>
</reference>